<evidence type="ECO:0000313" key="1">
    <source>
        <dbReference type="EMBL" id="PJZ53887.1"/>
    </source>
</evidence>
<protein>
    <submittedName>
        <fullName evidence="1">Uncharacterized protein</fullName>
    </submittedName>
</protein>
<reference evidence="3 4" key="1">
    <citation type="submission" date="2017-07" db="EMBL/GenBank/DDBJ databases">
        <title>Leptospira spp. isolated from tropical soils.</title>
        <authorList>
            <person name="Thibeaux R."/>
            <person name="Iraola G."/>
            <person name="Ferres I."/>
            <person name="Bierque E."/>
            <person name="Girault D."/>
            <person name="Soupe-Gilbert M.-E."/>
            <person name="Picardeau M."/>
            <person name="Goarant C."/>
        </authorList>
    </citation>
    <scope>NUCLEOTIDE SEQUENCE [LARGE SCALE GENOMIC DNA]</scope>
    <source>
        <strain evidence="1 4">FH2-B-C1</strain>
        <strain evidence="2 3">FH2-B-D1</strain>
    </source>
</reference>
<sequence>MQNKFFLIREICPGFPADLPPPPKTQRGALYGSRPRAGCATFTGDLSELRRISHENQVALFSCSTGEILLLNFNFLLRKITSVLKNFHLT</sequence>
<gene>
    <name evidence="2" type="ORF">CH376_04385</name>
    <name evidence="1" type="ORF">CH380_07745</name>
</gene>
<dbReference type="AlphaFoldDB" id="A0A2M9YQT1"/>
<accession>A0A2M9YQT1</accession>
<dbReference type="Proteomes" id="UP000232149">
    <property type="component" value="Unassembled WGS sequence"/>
</dbReference>
<dbReference type="EMBL" id="NPDV01000005">
    <property type="protein sequence ID" value="PJZ53887.1"/>
    <property type="molecule type" value="Genomic_DNA"/>
</dbReference>
<evidence type="ECO:0000313" key="2">
    <source>
        <dbReference type="EMBL" id="PJZ63096.1"/>
    </source>
</evidence>
<comment type="caution">
    <text evidence="1">The sequence shown here is derived from an EMBL/GenBank/DDBJ whole genome shotgun (WGS) entry which is preliminary data.</text>
</comment>
<dbReference type="EMBL" id="NPDU01000008">
    <property type="protein sequence ID" value="PJZ63096.1"/>
    <property type="molecule type" value="Genomic_DNA"/>
</dbReference>
<evidence type="ECO:0000313" key="3">
    <source>
        <dbReference type="Proteomes" id="UP000232149"/>
    </source>
</evidence>
<dbReference type="Proteomes" id="UP000232188">
    <property type="component" value="Unassembled WGS sequence"/>
</dbReference>
<organism evidence="1 4">
    <name type="scientific">Leptospira adleri</name>
    <dbReference type="NCBI Taxonomy" id="2023186"/>
    <lineage>
        <taxon>Bacteria</taxon>
        <taxon>Pseudomonadati</taxon>
        <taxon>Spirochaetota</taxon>
        <taxon>Spirochaetia</taxon>
        <taxon>Leptospirales</taxon>
        <taxon>Leptospiraceae</taxon>
        <taxon>Leptospira</taxon>
    </lineage>
</organism>
<evidence type="ECO:0000313" key="4">
    <source>
        <dbReference type="Proteomes" id="UP000232188"/>
    </source>
</evidence>
<name>A0A2M9YQT1_9LEPT</name>
<proteinExistence type="predicted"/>
<keyword evidence="3" id="KW-1185">Reference proteome</keyword>